<evidence type="ECO:0000313" key="4">
    <source>
        <dbReference type="Proteomes" id="UP000044841"/>
    </source>
</evidence>
<dbReference type="InterPro" id="IPR040976">
    <property type="entry name" value="Pkinase_fungal"/>
</dbReference>
<feature type="domain" description="Fungal-type protein kinase" evidence="2">
    <location>
        <begin position="181"/>
        <end position="344"/>
    </location>
</feature>
<feature type="domain" description="Fungal-type protein kinase" evidence="2">
    <location>
        <begin position="404"/>
        <end position="508"/>
    </location>
</feature>
<protein>
    <recommendedName>
        <fullName evidence="2">Fungal-type protein kinase domain-containing protein</fullName>
    </recommendedName>
</protein>
<feature type="region of interest" description="Disordered" evidence="1">
    <location>
        <begin position="92"/>
        <end position="161"/>
    </location>
</feature>
<evidence type="ECO:0000313" key="3">
    <source>
        <dbReference type="EMBL" id="CUA67193.1"/>
    </source>
</evidence>
<keyword evidence="4" id="KW-1185">Reference proteome</keyword>
<gene>
    <name evidence="3" type="ORF">RSOLAG22IIIB_13307</name>
</gene>
<dbReference type="PANTHER" id="PTHR38248:SF2">
    <property type="entry name" value="FUNK1 11"/>
    <property type="match status" value="1"/>
</dbReference>
<dbReference type="Proteomes" id="UP000044841">
    <property type="component" value="Unassembled WGS sequence"/>
</dbReference>
<reference evidence="3 4" key="1">
    <citation type="submission" date="2015-07" db="EMBL/GenBank/DDBJ databases">
        <authorList>
            <person name="Noorani M."/>
        </authorList>
    </citation>
    <scope>NUCLEOTIDE SEQUENCE [LARGE SCALE GENOMIC DNA]</scope>
    <source>
        <strain evidence="3">BBA 69670</strain>
    </source>
</reference>
<dbReference type="PANTHER" id="PTHR38248">
    <property type="entry name" value="FUNK1 6"/>
    <property type="match status" value="1"/>
</dbReference>
<dbReference type="AlphaFoldDB" id="A0A0K6FM09"/>
<organism evidence="3 4">
    <name type="scientific">Rhizoctonia solani</name>
    <dbReference type="NCBI Taxonomy" id="456999"/>
    <lineage>
        <taxon>Eukaryota</taxon>
        <taxon>Fungi</taxon>
        <taxon>Dikarya</taxon>
        <taxon>Basidiomycota</taxon>
        <taxon>Agaricomycotina</taxon>
        <taxon>Agaricomycetes</taxon>
        <taxon>Cantharellales</taxon>
        <taxon>Ceratobasidiaceae</taxon>
        <taxon>Rhizoctonia</taxon>
    </lineage>
</organism>
<evidence type="ECO:0000256" key="1">
    <source>
        <dbReference type="SAM" id="MobiDB-lite"/>
    </source>
</evidence>
<feature type="compositionally biased region" description="Polar residues" evidence="1">
    <location>
        <begin position="102"/>
        <end position="112"/>
    </location>
</feature>
<dbReference type="Pfam" id="PF17667">
    <property type="entry name" value="Pkinase_fungal"/>
    <property type="match status" value="2"/>
</dbReference>
<sequence length="612" mass="69297">MSPLDIVFQINEGKRIKGKGGSVREPEVVIVSLAGAKRARKGFEVSGEMKWYSYTLDFQQPTAYSIGLQRSIECLPIRKHGARFARIISGFSAPQKGDTPSAPISSVPTPSGSAPEYTPPSVEADNCGQVPSTSNKHKRPAEDPDEIDPEERAPKRTKVVKKNPAINDHIIDAVLKSGINGAEMLCSSLGRTNAFGMIIIDATIWIWRFDRQGAIQSTGINFIEDLPRFMVLLLAMQRFDLSDWGFNEKLDPAISLRHSSATPPTPQPIELEFDGENQKFKVDFEFPFGEDRLLHEVFSLKGKSTTVFKVTSDLKNNESGLVAKLYWPNQDRPNEADIIKHAHEDADLANHLPCIFGSRDLDPIGTRRIREELGIAARSPRPPRLLRIAIFEELLPITILTGDNLVFAWLECIRCHYRLWQRHIRHLDLSLANLMLRGRGVVEPKYFGVLNDWDLGDEEENRTESRKDLTKTILFTALDLLRDRLPGEPLIQLYPHDLESFAWILVWVFLAIRQGQASPGAKVTGWRTSHPHVNKKERKDFAVSPWEYIPHEEWSSYWQMARNIAAWLRSRIKEPDPNAPPEDDLELLRSFLNVAESGYTGRKPDLPKIEGL</sequence>
<proteinExistence type="predicted"/>
<accession>A0A0K6FM09</accession>
<dbReference type="EMBL" id="CYGV01000042">
    <property type="protein sequence ID" value="CUA67193.1"/>
    <property type="molecule type" value="Genomic_DNA"/>
</dbReference>
<name>A0A0K6FM09_9AGAM</name>
<evidence type="ECO:0000259" key="2">
    <source>
        <dbReference type="Pfam" id="PF17667"/>
    </source>
</evidence>